<protein>
    <submittedName>
        <fullName evidence="8">DNA repair protein RadC</fullName>
    </submittedName>
</protein>
<dbReference type="InterPro" id="IPR025657">
    <property type="entry name" value="RadC_JAB"/>
</dbReference>
<dbReference type="RefSeq" id="WP_376921199.1">
    <property type="nucleotide sequence ID" value="NZ_JBHRSW010000047.1"/>
</dbReference>
<reference evidence="9" key="1">
    <citation type="journal article" date="2019" name="Int. J. Syst. Evol. Microbiol.">
        <title>The Global Catalogue of Microorganisms (GCM) 10K type strain sequencing project: providing services to taxonomists for standard genome sequencing and annotation.</title>
        <authorList>
            <consortium name="The Broad Institute Genomics Platform"/>
            <consortium name="The Broad Institute Genome Sequencing Center for Infectious Disease"/>
            <person name="Wu L."/>
            <person name="Ma J."/>
        </authorList>
    </citation>
    <scope>NUCLEOTIDE SEQUENCE [LARGE SCALE GENOMIC DNA]</scope>
    <source>
        <strain evidence="9">KCTC 52473</strain>
    </source>
</reference>
<dbReference type="PANTHER" id="PTHR30471:SF3">
    <property type="entry name" value="UPF0758 PROTEIN YEES-RELATED"/>
    <property type="match status" value="1"/>
</dbReference>
<evidence type="ECO:0000256" key="1">
    <source>
        <dbReference type="ARBA" id="ARBA00022670"/>
    </source>
</evidence>
<name>A0ABV7FRU2_9ALTE</name>
<comment type="caution">
    <text evidence="8">The sequence shown here is derived from an EMBL/GenBank/DDBJ whole genome shotgun (WGS) entry which is preliminary data.</text>
</comment>
<evidence type="ECO:0000259" key="7">
    <source>
        <dbReference type="PROSITE" id="PS50249"/>
    </source>
</evidence>
<dbReference type="PROSITE" id="PS01302">
    <property type="entry name" value="UPF0758"/>
    <property type="match status" value="1"/>
</dbReference>
<evidence type="ECO:0000256" key="3">
    <source>
        <dbReference type="ARBA" id="ARBA00022801"/>
    </source>
</evidence>
<dbReference type="InterPro" id="IPR020891">
    <property type="entry name" value="UPF0758_CS"/>
</dbReference>
<evidence type="ECO:0000313" key="9">
    <source>
        <dbReference type="Proteomes" id="UP001595478"/>
    </source>
</evidence>
<keyword evidence="4" id="KW-0862">Zinc</keyword>
<keyword evidence="1" id="KW-0645">Protease</keyword>
<evidence type="ECO:0000313" key="8">
    <source>
        <dbReference type="EMBL" id="MFC3123077.1"/>
    </source>
</evidence>
<dbReference type="InterPro" id="IPR046778">
    <property type="entry name" value="UPF0758_N"/>
</dbReference>
<comment type="similarity">
    <text evidence="6">Belongs to the UPF0758 family.</text>
</comment>
<dbReference type="PANTHER" id="PTHR30471">
    <property type="entry name" value="DNA REPAIR PROTEIN RADC"/>
    <property type="match status" value="1"/>
</dbReference>
<evidence type="ECO:0000256" key="6">
    <source>
        <dbReference type="RuleBase" id="RU003797"/>
    </source>
</evidence>
<organism evidence="8 9">
    <name type="scientific">Agaribacter flavus</name>
    <dbReference type="NCBI Taxonomy" id="1902781"/>
    <lineage>
        <taxon>Bacteria</taxon>
        <taxon>Pseudomonadati</taxon>
        <taxon>Pseudomonadota</taxon>
        <taxon>Gammaproteobacteria</taxon>
        <taxon>Alteromonadales</taxon>
        <taxon>Alteromonadaceae</taxon>
        <taxon>Agaribacter</taxon>
    </lineage>
</organism>
<dbReference type="InterPro" id="IPR010994">
    <property type="entry name" value="RuvA_2-like"/>
</dbReference>
<dbReference type="Proteomes" id="UP001595478">
    <property type="component" value="Unassembled WGS sequence"/>
</dbReference>
<evidence type="ECO:0000256" key="4">
    <source>
        <dbReference type="ARBA" id="ARBA00022833"/>
    </source>
</evidence>
<dbReference type="PROSITE" id="PS50249">
    <property type="entry name" value="MPN"/>
    <property type="match status" value="1"/>
</dbReference>
<feature type="domain" description="MPN" evidence="7">
    <location>
        <begin position="102"/>
        <end position="224"/>
    </location>
</feature>
<dbReference type="Pfam" id="PF20582">
    <property type="entry name" value="UPF0758_N"/>
    <property type="match status" value="1"/>
</dbReference>
<keyword evidence="5" id="KW-0482">Metalloprotease</keyword>
<gene>
    <name evidence="8" type="primary">radC</name>
    <name evidence="8" type="ORF">ACFOHL_15755</name>
</gene>
<dbReference type="SUPFAM" id="SSF47781">
    <property type="entry name" value="RuvA domain 2-like"/>
    <property type="match status" value="1"/>
</dbReference>
<accession>A0ABV7FRU2</accession>
<dbReference type="NCBIfam" id="NF000642">
    <property type="entry name" value="PRK00024.1"/>
    <property type="match status" value="1"/>
</dbReference>
<keyword evidence="3" id="KW-0378">Hydrolase</keyword>
<dbReference type="Gene3D" id="3.40.140.10">
    <property type="entry name" value="Cytidine Deaminase, domain 2"/>
    <property type="match status" value="1"/>
</dbReference>
<dbReference type="InterPro" id="IPR001405">
    <property type="entry name" value="UPF0758"/>
</dbReference>
<keyword evidence="9" id="KW-1185">Reference proteome</keyword>
<evidence type="ECO:0000256" key="5">
    <source>
        <dbReference type="ARBA" id="ARBA00023049"/>
    </source>
</evidence>
<dbReference type="Pfam" id="PF04002">
    <property type="entry name" value="RadC"/>
    <property type="match status" value="1"/>
</dbReference>
<keyword evidence="2" id="KW-0479">Metal-binding</keyword>
<dbReference type="EMBL" id="JBHRSW010000047">
    <property type="protein sequence ID" value="MFC3123077.1"/>
    <property type="molecule type" value="Genomic_DNA"/>
</dbReference>
<sequence length="224" mass="25122">MKITHWPIQERPREKLLHHGADKLSDAELLAIFINTGTKDMDAVSLARQALEDFGSLRNIMTASKKRLLATKGVGLARYVLLQASLELHRRSMTEMMIREQSFTKAEQASQYLISQLRDKSREVFVVLMLDSQHQLIAYREMFSGTIDSAAVYPREIVKQALEDNAAAVILAHNHPSGHTEPSQADKYITEKIVQALALVDIIVLDHFVVGDSQATSFAQRGLL</sequence>
<evidence type="ECO:0000256" key="2">
    <source>
        <dbReference type="ARBA" id="ARBA00022723"/>
    </source>
</evidence>
<proteinExistence type="inferred from homology"/>
<dbReference type="NCBIfam" id="TIGR00608">
    <property type="entry name" value="radc"/>
    <property type="match status" value="1"/>
</dbReference>
<dbReference type="InterPro" id="IPR037518">
    <property type="entry name" value="MPN"/>
</dbReference>
<dbReference type="CDD" id="cd08071">
    <property type="entry name" value="MPN_DUF2466"/>
    <property type="match status" value="1"/>
</dbReference>